<name>A0A4S8KIZ6_DENBC</name>
<reference evidence="1 2" key="1">
    <citation type="journal article" date="2019" name="Nat. Ecol. Evol.">
        <title>Megaphylogeny resolves global patterns of mushroom evolution.</title>
        <authorList>
            <person name="Varga T."/>
            <person name="Krizsan K."/>
            <person name="Foldi C."/>
            <person name="Dima B."/>
            <person name="Sanchez-Garcia M."/>
            <person name="Sanchez-Ramirez S."/>
            <person name="Szollosi G.J."/>
            <person name="Szarkandi J.G."/>
            <person name="Papp V."/>
            <person name="Albert L."/>
            <person name="Andreopoulos W."/>
            <person name="Angelini C."/>
            <person name="Antonin V."/>
            <person name="Barry K.W."/>
            <person name="Bougher N.L."/>
            <person name="Buchanan P."/>
            <person name="Buyck B."/>
            <person name="Bense V."/>
            <person name="Catcheside P."/>
            <person name="Chovatia M."/>
            <person name="Cooper J."/>
            <person name="Damon W."/>
            <person name="Desjardin D."/>
            <person name="Finy P."/>
            <person name="Geml J."/>
            <person name="Haridas S."/>
            <person name="Hughes K."/>
            <person name="Justo A."/>
            <person name="Karasinski D."/>
            <person name="Kautmanova I."/>
            <person name="Kiss B."/>
            <person name="Kocsube S."/>
            <person name="Kotiranta H."/>
            <person name="LaButti K.M."/>
            <person name="Lechner B.E."/>
            <person name="Liimatainen K."/>
            <person name="Lipzen A."/>
            <person name="Lukacs Z."/>
            <person name="Mihaltcheva S."/>
            <person name="Morgado L.N."/>
            <person name="Niskanen T."/>
            <person name="Noordeloos M.E."/>
            <person name="Ohm R.A."/>
            <person name="Ortiz-Santana B."/>
            <person name="Ovrebo C."/>
            <person name="Racz N."/>
            <person name="Riley R."/>
            <person name="Savchenko A."/>
            <person name="Shiryaev A."/>
            <person name="Soop K."/>
            <person name="Spirin V."/>
            <person name="Szebenyi C."/>
            <person name="Tomsovsky M."/>
            <person name="Tulloss R.E."/>
            <person name="Uehling J."/>
            <person name="Grigoriev I.V."/>
            <person name="Vagvolgyi C."/>
            <person name="Papp T."/>
            <person name="Martin F.M."/>
            <person name="Miettinen O."/>
            <person name="Hibbett D.S."/>
            <person name="Nagy L.G."/>
        </authorList>
    </citation>
    <scope>NUCLEOTIDE SEQUENCE [LARGE SCALE GENOMIC DNA]</scope>
    <source>
        <strain evidence="1 2">CBS 962.96</strain>
    </source>
</reference>
<dbReference type="Gene3D" id="3.40.710.10">
    <property type="entry name" value="DD-peptidase/beta-lactamase superfamily"/>
    <property type="match status" value="1"/>
</dbReference>
<dbReference type="InterPro" id="IPR012338">
    <property type="entry name" value="Beta-lactam/transpept-like"/>
</dbReference>
<gene>
    <name evidence="1" type="ORF">K435DRAFT_913463</name>
</gene>
<evidence type="ECO:0008006" key="3">
    <source>
        <dbReference type="Google" id="ProtNLM"/>
    </source>
</evidence>
<accession>A0A4S8KIZ6</accession>
<sequence length="278" mass="31186">SPVVYGAGQWRFTYQGHEIVEHGGHNPGFTTQVSRFPNDNLGLIILSNDEEFGTEIYEIVRFKLAEHILGLKEIDWKSRKQEARAKRVSSNREAALPRPFNSTPPSVSLELLEGREFFHPTYGLLKPCYIGPRNTAFPSSRCEKFVNNPASKRILKSPFLSSYPSLEQIPALLIPSSSFSATHLLLRHFDGNLFNASTVWTNYDVRVREGYGGAYPEKGDVISGLDERFVVEYVPRSGESEEEEGFAFKGGFWGMQGKVAKEPSGSGKDSAEVWFEKV</sequence>
<feature type="non-terminal residue" evidence="1">
    <location>
        <position position="1"/>
    </location>
</feature>
<dbReference type="AlphaFoldDB" id="A0A4S8KIZ6"/>
<evidence type="ECO:0000313" key="2">
    <source>
        <dbReference type="Proteomes" id="UP000297245"/>
    </source>
</evidence>
<protein>
    <recommendedName>
        <fullName evidence="3">Beta-lactamase-related domain-containing protein</fullName>
    </recommendedName>
</protein>
<evidence type="ECO:0000313" key="1">
    <source>
        <dbReference type="EMBL" id="THU75379.1"/>
    </source>
</evidence>
<dbReference type="Proteomes" id="UP000297245">
    <property type="component" value="Unassembled WGS sequence"/>
</dbReference>
<dbReference type="EMBL" id="ML182249">
    <property type="protein sequence ID" value="THU75379.1"/>
    <property type="molecule type" value="Genomic_DNA"/>
</dbReference>
<proteinExistence type="predicted"/>
<dbReference type="SUPFAM" id="SSF56601">
    <property type="entry name" value="beta-lactamase/transpeptidase-like"/>
    <property type="match status" value="1"/>
</dbReference>
<keyword evidence="2" id="KW-1185">Reference proteome</keyword>
<organism evidence="1 2">
    <name type="scientific">Dendrothele bispora (strain CBS 962.96)</name>
    <dbReference type="NCBI Taxonomy" id="1314807"/>
    <lineage>
        <taxon>Eukaryota</taxon>
        <taxon>Fungi</taxon>
        <taxon>Dikarya</taxon>
        <taxon>Basidiomycota</taxon>
        <taxon>Agaricomycotina</taxon>
        <taxon>Agaricomycetes</taxon>
        <taxon>Agaricomycetidae</taxon>
        <taxon>Agaricales</taxon>
        <taxon>Agaricales incertae sedis</taxon>
        <taxon>Dendrothele</taxon>
    </lineage>
</organism>
<dbReference type="OrthoDB" id="5946976at2759"/>